<dbReference type="InterPro" id="IPR052374">
    <property type="entry name" value="SERAC1"/>
</dbReference>
<protein>
    <submittedName>
        <fullName evidence="7">Uncharacterized protein</fullName>
    </submittedName>
</protein>
<dbReference type="Proteomes" id="UP001169217">
    <property type="component" value="Unassembled WGS sequence"/>
</dbReference>
<evidence type="ECO:0000256" key="6">
    <source>
        <dbReference type="ARBA" id="ARBA00023136"/>
    </source>
</evidence>
<name>A0ABQ9PJ10_9PEZI</name>
<reference evidence="7" key="1">
    <citation type="submission" date="2023-04" db="EMBL/GenBank/DDBJ databases">
        <title>Colletotrichum limetticola genome sequence.</title>
        <authorList>
            <person name="Baroncelli R."/>
        </authorList>
    </citation>
    <scope>NUCLEOTIDE SEQUENCE</scope>
    <source>
        <strain evidence="7">KLA-Anderson</strain>
    </source>
</reference>
<dbReference type="EMBL" id="JARUPT010000467">
    <property type="protein sequence ID" value="KAK0371172.1"/>
    <property type="molecule type" value="Genomic_DNA"/>
</dbReference>
<evidence type="ECO:0000313" key="8">
    <source>
        <dbReference type="Proteomes" id="UP001169217"/>
    </source>
</evidence>
<keyword evidence="6" id="KW-0472">Membrane</keyword>
<gene>
    <name evidence="7" type="ORF">CLIM01_11473</name>
</gene>
<keyword evidence="4" id="KW-0256">Endoplasmic reticulum</keyword>
<comment type="subcellular location">
    <subcellularLocation>
        <location evidence="2">Endoplasmic reticulum</location>
    </subcellularLocation>
    <subcellularLocation>
        <location evidence="3">Membrane</location>
    </subcellularLocation>
    <subcellularLocation>
        <location evidence="1">Mitochondrion</location>
    </subcellularLocation>
</comment>
<evidence type="ECO:0000256" key="3">
    <source>
        <dbReference type="ARBA" id="ARBA00004370"/>
    </source>
</evidence>
<dbReference type="PANTHER" id="PTHR48182">
    <property type="entry name" value="PROTEIN SERAC1"/>
    <property type="match status" value="1"/>
</dbReference>
<evidence type="ECO:0000313" key="7">
    <source>
        <dbReference type="EMBL" id="KAK0371172.1"/>
    </source>
</evidence>
<proteinExistence type="predicted"/>
<dbReference type="PANTHER" id="PTHR48182:SF2">
    <property type="entry name" value="PROTEIN SERAC1"/>
    <property type="match status" value="1"/>
</dbReference>
<comment type="caution">
    <text evidence="7">The sequence shown here is derived from an EMBL/GenBank/DDBJ whole genome shotgun (WGS) entry which is preliminary data.</text>
</comment>
<sequence>MAAATTVGLGDPLVDPPGAKVDIIFVRGIRSDQANEQSSTTAWPPSSLTQNCGNARVSNFTYQYTLNDFYPESHHTGCDIDTHSKNLLDSLEARTKHGAAGRSIIFVARDLAGLVCANALSHDGVVVSNTRGLVFIDTPFEGNALKWTKVAKELPVFQGLNIPSNLKERSSKLIEVHKKLLEYLGTKREDPLAIRYFCENSDIFTPSTLYSSDALEEISDESYEIVAQVLREWVDELSKTPPKSQGSATAAILIITKRFTTFLEWSQGALQALLLMESISEARLW</sequence>
<keyword evidence="5" id="KW-0496">Mitochondrion</keyword>
<accession>A0ABQ9PJ10</accession>
<evidence type="ECO:0000256" key="5">
    <source>
        <dbReference type="ARBA" id="ARBA00023128"/>
    </source>
</evidence>
<evidence type="ECO:0000256" key="2">
    <source>
        <dbReference type="ARBA" id="ARBA00004240"/>
    </source>
</evidence>
<organism evidence="7 8">
    <name type="scientific">Colletotrichum limetticola</name>
    <dbReference type="NCBI Taxonomy" id="1209924"/>
    <lineage>
        <taxon>Eukaryota</taxon>
        <taxon>Fungi</taxon>
        <taxon>Dikarya</taxon>
        <taxon>Ascomycota</taxon>
        <taxon>Pezizomycotina</taxon>
        <taxon>Sordariomycetes</taxon>
        <taxon>Hypocreomycetidae</taxon>
        <taxon>Glomerellales</taxon>
        <taxon>Glomerellaceae</taxon>
        <taxon>Colletotrichum</taxon>
        <taxon>Colletotrichum acutatum species complex</taxon>
    </lineage>
</organism>
<evidence type="ECO:0000256" key="1">
    <source>
        <dbReference type="ARBA" id="ARBA00004173"/>
    </source>
</evidence>
<keyword evidence="8" id="KW-1185">Reference proteome</keyword>
<evidence type="ECO:0000256" key="4">
    <source>
        <dbReference type="ARBA" id="ARBA00022824"/>
    </source>
</evidence>